<organism evidence="13 14">
    <name type="scientific">Anolis carolinensis</name>
    <name type="common">Green anole</name>
    <name type="synonym">American chameleon</name>
    <dbReference type="NCBI Taxonomy" id="28377"/>
    <lineage>
        <taxon>Eukaryota</taxon>
        <taxon>Metazoa</taxon>
        <taxon>Chordata</taxon>
        <taxon>Craniata</taxon>
        <taxon>Vertebrata</taxon>
        <taxon>Euteleostomi</taxon>
        <taxon>Lepidosauria</taxon>
        <taxon>Squamata</taxon>
        <taxon>Bifurcata</taxon>
        <taxon>Unidentata</taxon>
        <taxon>Episquamata</taxon>
        <taxon>Toxicofera</taxon>
        <taxon>Iguania</taxon>
        <taxon>Dactyloidae</taxon>
        <taxon>Anolis</taxon>
    </lineage>
</organism>
<dbReference type="RefSeq" id="XP_008108975.2">
    <property type="nucleotide sequence ID" value="XM_008110768.3"/>
</dbReference>
<dbReference type="KEGG" id="acs:100558940"/>
<dbReference type="FunFam" id="1.10.630.10:FF:000004">
    <property type="entry name" value="cytochrome P450 2D15 isoform X1"/>
    <property type="match status" value="1"/>
</dbReference>
<dbReference type="SUPFAM" id="SSF48264">
    <property type="entry name" value="Cytochrome P450"/>
    <property type="match status" value="1"/>
</dbReference>
<evidence type="ECO:0000313" key="14">
    <source>
        <dbReference type="Proteomes" id="UP000001646"/>
    </source>
</evidence>
<dbReference type="AlphaFoldDB" id="A0A803T5I6"/>
<sequence>MAVIPGSVSWLWIQVSNFWNGLTALSMCLLFLALSLLFDHVKRRKPPNRFPPGPTPLPFFGNVLLFLRKKPVVFFKSLQKKYGPVVSFQFGWINIIMLSGFKIVKEAHGPKAENFVDRSPFPLFSMLGRGKKCQGVLVATCSDGWREQRKFIVSSLKNFGVGKKSIEKRICEEARYLCSEFSSKEGSLFDPQTLVNRAVGNIFCLIALGDRFDYNDENFIKIMHLTEGLLTGVAKNLIQFIFLGSWFSYIPGPHHKVKQTFEAYRAFIIEIINEHKKTRDPTCPRDLTDAFLEEIEKAKGNPESSFNEPNLVVLLCEMLGVGVETTAATMRWGLLCMILHPDIQKKVQDEIDAVIGRTKSPTMEDQPNMPYTTAVIYEIQRWADIAPYTIPYVAQKDTEIGKFIIPKDTIVFTNLSSVLKDETVWEKPHEFYPENFLDANGQLVKREAFLPFSIGRHACPGEQLAKAELFIFFTSILQHFTLCSPKNSPRPTDERVYAITVNPVPFQMCAIPR</sequence>
<keyword evidence="7 10" id="KW-0408">Iron</keyword>
<dbReference type="InParanoid" id="A0A803T5I6"/>
<comment type="subcellular location">
    <subcellularLocation>
        <location evidence="2">Membrane</location>
    </subcellularLocation>
</comment>
<dbReference type="InterPro" id="IPR001128">
    <property type="entry name" value="Cyt_P450"/>
</dbReference>
<dbReference type="PROSITE" id="PS00086">
    <property type="entry name" value="CYTOCHROME_P450"/>
    <property type="match status" value="1"/>
</dbReference>
<evidence type="ECO:0000256" key="7">
    <source>
        <dbReference type="ARBA" id="ARBA00023004"/>
    </source>
</evidence>
<evidence type="ECO:0000256" key="11">
    <source>
        <dbReference type="RuleBase" id="RU000461"/>
    </source>
</evidence>
<keyword evidence="5 10" id="KW-0479">Metal-binding</keyword>
<evidence type="ECO:0000256" key="12">
    <source>
        <dbReference type="SAM" id="Phobius"/>
    </source>
</evidence>
<evidence type="ECO:0000256" key="3">
    <source>
        <dbReference type="ARBA" id="ARBA00010617"/>
    </source>
</evidence>
<name>A0A803T5I6_ANOCA</name>
<dbReference type="Proteomes" id="UP000001646">
    <property type="component" value="Chromosome 5"/>
</dbReference>
<keyword evidence="6 11" id="KW-0560">Oxidoreductase</keyword>
<dbReference type="InterPro" id="IPR050182">
    <property type="entry name" value="Cytochrome_P450_fam2"/>
</dbReference>
<dbReference type="PANTHER" id="PTHR24300">
    <property type="entry name" value="CYTOCHROME P450 508A4-RELATED"/>
    <property type="match status" value="1"/>
</dbReference>
<comment type="cofactor">
    <cofactor evidence="1 10">
        <name>heme</name>
        <dbReference type="ChEBI" id="CHEBI:30413"/>
    </cofactor>
</comment>
<dbReference type="PANTHER" id="PTHR24300:SF1">
    <property type="entry name" value="CYTOCHROME P450 2D6-RELATED"/>
    <property type="match status" value="1"/>
</dbReference>
<evidence type="ECO:0000256" key="9">
    <source>
        <dbReference type="ARBA" id="ARBA00023136"/>
    </source>
</evidence>
<dbReference type="InterPro" id="IPR008069">
    <property type="entry name" value="Cyt_P450_E_grp-I_CYP2D-like"/>
</dbReference>
<feature type="transmembrane region" description="Helical" evidence="12">
    <location>
        <begin position="18"/>
        <end position="38"/>
    </location>
</feature>
<dbReference type="GO" id="GO:0020037">
    <property type="term" value="F:heme binding"/>
    <property type="evidence" value="ECO:0000318"/>
    <property type="project" value="GO_Central"/>
</dbReference>
<keyword evidence="12" id="KW-0812">Transmembrane</keyword>
<dbReference type="OrthoDB" id="3934656at2759"/>
<keyword evidence="4 10" id="KW-0349">Heme</keyword>
<keyword evidence="9 12" id="KW-0472">Membrane</keyword>
<dbReference type="GeneID" id="100558940"/>
<evidence type="ECO:0000256" key="2">
    <source>
        <dbReference type="ARBA" id="ARBA00004370"/>
    </source>
</evidence>
<dbReference type="FunCoup" id="A0A803T5I6">
    <property type="interactions" value="20"/>
</dbReference>
<keyword evidence="14" id="KW-1185">Reference proteome</keyword>
<accession>A0A803T5I6</accession>
<evidence type="ECO:0000256" key="5">
    <source>
        <dbReference type="ARBA" id="ARBA00022723"/>
    </source>
</evidence>
<evidence type="ECO:0000256" key="10">
    <source>
        <dbReference type="PIRSR" id="PIRSR602401-1"/>
    </source>
</evidence>
<dbReference type="GO" id="GO:0005737">
    <property type="term" value="C:cytoplasm"/>
    <property type="evidence" value="ECO:0000318"/>
    <property type="project" value="GO_Central"/>
</dbReference>
<dbReference type="GO" id="GO:0005506">
    <property type="term" value="F:iron ion binding"/>
    <property type="evidence" value="ECO:0007669"/>
    <property type="project" value="InterPro"/>
</dbReference>
<dbReference type="PRINTS" id="PR01686">
    <property type="entry name" value="EP450ICYP2D"/>
</dbReference>
<dbReference type="GO" id="GO:0016020">
    <property type="term" value="C:membrane"/>
    <property type="evidence" value="ECO:0007669"/>
    <property type="project" value="UniProtKB-SubCell"/>
</dbReference>
<keyword evidence="8 11" id="KW-0503">Monooxygenase</keyword>
<reference evidence="13" key="3">
    <citation type="submission" date="2025-09" db="UniProtKB">
        <authorList>
            <consortium name="Ensembl"/>
        </authorList>
    </citation>
    <scope>IDENTIFICATION</scope>
</reference>
<dbReference type="GeneTree" id="ENSGT00940000153331"/>
<evidence type="ECO:0000313" key="13">
    <source>
        <dbReference type="Ensembl" id="ENSACAP00000030476.1"/>
    </source>
</evidence>
<protein>
    <submittedName>
        <fullName evidence="13">Uncharacterized protein</fullName>
    </submittedName>
</protein>
<dbReference type="Gene3D" id="1.10.630.10">
    <property type="entry name" value="Cytochrome P450"/>
    <property type="match status" value="1"/>
</dbReference>
<reference evidence="13" key="2">
    <citation type="submission" date="2025-08" db="UniProtKB">
        <authorList>
            <consortium name="Ensembl"/>
        </authorList>
    </citation>
    <scope>IDENTIFICATION</scope>
</reference>
<dbReference type="GO" id="GO:0016712">
    <property type="term" value="F:oxidoreductase activity, acting on paired donors, with incorporation or reduction of molecular oxygen, reduced flavin or flavoprotein as one donor, and incorporation of one atom of oxygen"/>
    <property type="evidence" value="ECO:0000318"/>
    <property type="project" value="GO_Central"/>
</dbReference>
<evidence type="ECO:0000256" key="6">
    <source>
        <dbReference type="ARBA" id="ARBA00023002"/>
    </source>
</evidence>
<dbReference type="PRINTS" id="PR00463">
    <property type="entry name" value="EP450I"/>
</dbReference>
<dbReference type="Ensembl" id="ENSACAT00000054664.1">
    <property type="protein sequence ID" value="ENSACAP00000030476.1"/>
    <property type="gene ID" value="ENSACAG00000043515.1"/>
</dbReference>
<dbReference type="InterPro" id="IPR036396">
    <property type="entry name" value="Cyt_P450_sf"/>
</dbReference>
<reference evidence="13 14" key="1">
    <citation type="submission" date="2009-12" db="EMBL/GenBank/DDBJ databases">
        <title>The Genome Sequence of Anolis carolinensis (Green Anole Lizard).</title>
        <authorList>
            <consortium name="The Genome Sequencing Platform"/>
            <person name="Di Palma F."/>
            <person name="Alfoldi J."/>
            <person name="Heiman D."/>
            <person name="Young S."/>
            <person name="Grabherr M."/>
            <person name="Johnson J."/>
            <person name="Lander E.S."/>
            <person name="Lindblad-Toh K."/>
        </authorList>
    </citation>
    <scope>NUCLEOTIDE SEQUENCE [LARGE SCALE GENOMIC DNA]</scope>
    <source>
        <strain evidence="13 14">JBL SC #1</strain>
    </source>
</reference>
<evidence type="ECO:0000256" key="8">
    <source>
        <dbReference type="ARBA" id="ARBA00023033"/>
    </source>
</evidence>
<dbReference type="InterPro" id="IPR017972">
    <property type="entry name" value="Cyt_P450_CS"/>
</dbReference>
<evidence type="ECO:0000256" key="1">
    <source>
        <dbReference type="ARBA" id="ARBA00001971"/>
    </source>
</evidence>
<dbReference type="Pfam" id="PF00067">
    <property type="entry name" value="p450"/>
    <property type="match status" value="1"/>
</dbReference>
<evidence type="ECO:0000256" key="4">
    <source>
        <dbReference type="ARBA" id="ARBA00022617"/>
    </source>
</evidence>
<gene>
    <name evidence="13" type="primary">LOC100558940</name>
</gene>
<feature type="binding site" description="axial binding residue" evidence="10">
    <location>
        <position position="459"/>
    </location>
    <ligand>
        <name>heme</name>
        <dbReference type="ChEBI" id="CHEBI:30413"/>
    </ligand>
    <ligandPart>
        <name>Fe</name>
        <dbReference type="ChEBI" id="CHEBI:18248"/>
    </ligandPart>
</feature>
<dbReference type="PRINTS" id="PR00385">
    <property type="entry name" value="P450"/>
</dbReference>
<proteinExistence type="inferred from homology"/>
<dbReference type="GO" id="GO:0006805">
    <property type="term" value="P:xenobiotic metabolic process"/>
    <property type="evidence" value="ECO:0000318"/>
    <property type="project" value="GO_Central"/>
</dbReference>
<dbReference type="InterPro" id="IPR002401">
    <property type="entry name" value="Cyt_P450_E_grp-I"/>
</dbReference>
<comment type="similarity">
    <text evidence="3 11">Belongs to the cytochrome P450 family.</text>
</comment>
<dbReference type="GO" id="GO:0019369">
    <property type="term" value="P:arachidonate metabolic process"/>
    <property type="evidence" value="ECO:0000318"/>
    <property type="project" value="GO_Central"/>
</dbReference>
<keyword evidence="12" id="KW-1133">Transmembrane helix</keyword>